<gene>
    <name evidence="3" type="ORF">ACFOW7_08695</name>
</gene>
<keyword evidence="1" id="KW-0732">Signal</keyword>
<evidence type="ECO:0000256" key="1">
    <source>
        <dbReference type="SAM" id="SignalP"/>
    </source>
</evidence>
<comment type="caution">
    <text evidence="3">The sequence shown here is derived from an EMBL/GenBank/DDBJ whole genome shotgun (WGS) entry which is preliminary data.</text>
</comment>
<dbReference type="RefSeq" id="WP_378163170.1">
    <property type="nucleotide sequence ID" value="NZ_JBHSBU010000001.1"/>
</dbReference>
<evidence type="ECO:0000259" key="2">
    <source>
        <dbReference type="Pfam" id="PF10077"/>
    </source>
</evidence>
<sequence>MFKLAASLLLTLPLLAQAADARTFIKVQEKDPEMVAAIERARASLDEFLAINAKPPKEASDFRLKVMVQDENGTEHLWVTPFKSLGQDRFKGIISNQPRIVDSVEGGQEYEFSRAQISDWGYVKDGRQIGSYTVCALFKQMSKAEVKFYREKHGFECKD</sequence>
<reference evidence="4" key="1">
    <citation type="journal article" date="2019" name="Int. J. Syst. Evol. Microbiol.">
        <title>The Global Catalogue of Microorganisms (GCM) 10K type strain sequencing project: providing services to taxonomists for standard genome sequencing and annotation.</title>
        <authorList>
            <consortium name="The Broad Institute Genomics Platform"/>
            <consortium name="The Broad Institute Genome Sequencing Center for Infectious Disease"/>
            <person name="Wu L."/>
            <person name="Ma J."/>
        </authorList>
    </citation>
    <scope>NUCLEOTIDE SEQUENCE [LARGE SCALE GENOMIC DNA]</scope>
    <source>
        <strain evidence="4">LMG 29894</strain>
    </source>
</reference>
<feature type="chain" id="PRO_5045534605" evidence="1">
    <location>
        <begin position="19"/>
        <end position="159"/>
    </location>
</feature>
<proteinExistence type="predicted"/>
<feature type="domain" description="DUF2314" evidence="2">
    <location>
        <begin position="31"/>
        <end position="156"/>
    </location>
</feature>
<name>A0ABV8MNE7_9NEIS</name>
<dbReference type="Pfam" id="PF10077">
    <property type="entry name" value="DUF2314"/>
    <property type="match status" value="1"/>
</dbReference>
<keyword evidence="4" id="KW-1185">Reference proteome</keyword>
<dbReference type="EMBL" id="JBHSBU010000001">
    <property type="protein sequence ID" value="MFC4159429.1"/>
    <property type="molecule type" value="Genomic_DNA"/>
</dbReference>
<dbReference type="InterPro" id="IPR018756">
    <property type="entry name" value="DUF2314"/>
</dbReference>
<feature type="signal peptide" evidence="1">
    <location>
        <begin position="1"/>
        <end position="18"/>
    </location>
</feature>
<protein>
    <submittedName>
        <fullName evidence="3">YegJ family protein</fullName>
    </submittedName>
</protein>
<evidence type="ECO:0000313" key="3">
    <source>
        <dbReference type="EMBL" id="MFC4159429.1"/>
    </source>
</evidence>
<organism evidence="3 4">
    <name type="scientific">Chitinimonas lacunae</name>
    <dbReference type="NCBI Taxonomy" id="1963018"/>
    <lineage>
        <taxon>Bacteria</taxon>
        <taxon>Pseudomonadati</taxon>
        <taxon>Pseudomonadota</taxon>
        <taxon>Betaproteobacteria</taxon>
        <taxon>Neisseriales</taxon>
        <taxon>Chitinibacteraceae</taxon>
        <taxon>Chitinimonas</taxon>
    </lineage>
</organism>
<evidence type="ECO:0000313" key="4">
    <source>
        <dbReference type="Proteomes" id="UP001595791"/>
    </source>
</evidence>
<dbReference type="Proteomes" id="UP001595791">
    <property type="component" value="Unassembled WGS sequence"/>
</dbReference>
<accession>A0ABV8MNE7</accession>